<dbReference type="EMBL" id="GG662798">
    <property type="protein sequence ID" value="EAR90599.2"/>
    <property type="molecule type" value="Genomic_DNA"/>
</dbReference>
<dbReference type="SUPFAM" id="SSF51206">
    <property type="entry name" value="cAMP-binding domain-like"/>
    <property type="match status" value="1"/>
</dbReference>
<sequence>MLNEKEYLINEIQQNCRINSSSRNGSPYKKRDKILKEQQQQRSKSEFEARRIINKKKNIFQDQDYRNQYYQNILALPFNDPRPTQEMIMILMKNPAVRQECEIIFLTQILCQYPFFSKIKQQYGLQVLQYISQLAFYKRYDDNVNIDFLENSNLILKETKDKNQINEAGEQILLVLLNGQAVMKKIKQDSIQIKAQNQQNDEISLQVGQPLQKLNTSDLMIDQGDFESKNKEYQYLTHSVCEFIAISIQDYHSIIQRTLIRQQKMKQIEIQILNKNQEVVKQYKFLKNIPIFQQFSDADIYDVMVNMTLERLTHGQILYKQGDKVEGVYLIYSGEFQVMKKQERLNQIIQCEALQVVKDVNRFIPNMDQSLIISVIKEGEIFGFEEIIQNIQHRQYTVESSAINSFVFFMKAQYFQKKFNRLINQNEYSQLVKLTEEKIMHRKQFQDKQEYLAYNMLEDIKNSSLGYQIFSKIKEDLDNSNLNQLLKKKQSKENSELVNNEKNKIYRKRLNQDSINFLEKSLSPLQKTLPFLNKNTQNFSNLKQSQITQQQNIIKQQQYQQQFIQLQTTQSNLNKEQNNLISKSNFHFRSKTPNQEINLENNSFLQSKQNTTAISQFIQTNNSTNRQKRTIDFLRESRCLTTQGNEIESMVEQPFQQNKYSRSLYQQKWNFKRKRKLQNAHPTQQNFDFLEQTNQLTSPVDINNSLQLLDTDNYDRLFVFVKSKDQERAQRKLNDQNFGIVRAVEIEHLENGQVFQKLIQTQPNESSEQFEFSNQIDDLKPIVQKRKQIYQEIKRAILQQTNQQDIGIQIHDELNAPKYLKIKQQKIKDSNSNSPKKEKRINENAFVNERSILMKFLKDKQNYEGGKIIQSTEVAPIFNHKKYSVQLGSNFEQISNSNNCEKQDTDSKKIYLSQRTSPHSQRPISRFNPQLQYFQSKKVDDNQRIIKRGDKQIKFRDNRSPPKILQIQ</sequence>
<evidence type="ECO:0000259" key="2">
    <source>
        <dbReference type="PROSITE" id="PS50042"/>
    </source>
</evidence>
<evidence type="ECO:0000313" key="3">
    <source>
        <dbReference type="EMBL" id="EAR90599.2"/>
    </source>
</evidence>
<accession>Q22YS2</accession>
<dbReference type="AlphaFoldDB" id="Q22YS2"/>
<gene>
    <name evidence="3" type="ORF">TTHERM_00122480</name>
</gene>
<dbReference type="InterPro" id="IPR000595">
    <property type="entry name" value="cNMP-bd_dom"/>
</dbReference>
<dbReference type="InParanoid" id="Q22YS2"/>
<dbReference type="Gene3D" id="2.60.120.10">
    <property type="entry name" value="Jelly Rolls"/>
    <property type="match status" value="1"/>
</dbReference>
<dbReference type="KEGG" id="tet:TTHERM_00122480"/>
<name>Q22YS2_TETTS</name>
<feature type="domain" description="Cyclic nucleotide-binding" evidence="2">
    <location>
        <begin position="291"/>
        <end position="400"/>
    </location>
</feature>
<evidence type="ECO:0000256" key="1">
    <source>
        <dbReference type="SAM" id="MobiDB-lite"/>
    </source>
</evidence>
<organism evidence="3 4">
    <name type="scientific">Tetrahymena thermophila (strain SB210)</name>
    <dbReference type="NCBI Taxonomy" id="312017"/>
    <lineage>
        <taxon>Eukaryota</taxon>
        <taxon>Sar</taxon>
        <taxon>Alveolata</taxon>
        <taxon>Ciliophora</taxon>
        <taxon>Intramacronucleata</taxon>
        <taxon>Oligohymenophorea</taxon>
        <taxon>Hymenostomatida</taxon>
        <taxon>Tetrahymenina</taxon>
        <taxon>Tetrahymenidae</taxon>
        <taxon>Tetrahymena</taxon>
    </lineage>
</organism>
<dbReference type="RefSeq" id="XP_001010844.2">
    <property type="nucleotide sequence ID" value="XM_001010844.2"/>
</dbReference>
<dbReference type="PROSITE" id="PS50042">
    <property type="entry name" value="CNMP_BINDING_3"/>
    <property type="match status" value="1"/>
</dbReference>
<feature type="region of interest" description="Disordered" evidence="1">
    <location>
        <begin position="18"/>
        <end position="47"/>
    </location>
</feature>
<dbReference type="InterPro" id="IPR014710">
    <property type="entry name" value="RmlC-like_jellyroll"/>
</dbReference>
<reference evidence="4" key="1">
    <citation type="journal article" date="2006" name="PLoS Biol.">
        <title>Macronuclear genome sequence of the ciliate Tetrahymena thermophila, a model eukaryote.</title>
        <authorList>
            <person name="Eisen J.A."/>
            <person name="Coyne R.S."/>
            <person name="Wu M."/>
            <person name="Wu D."/>
            <person name="Thiagarajan M."/>
            <person name="Wortman J.R."/>
            <person name="Badger J.H."/>
            <person name="Ren Q."/>
            <person name="Amedeo P."/>
            <person name="Jones K.M."/>
            <person name="Tallon L.J."/>
            <person name="Delcher A.L."/>
            <person name="Salzberg S.L."/>
            <person name="Silva J.C."/>
            <person name="Haas B.J."/>
            <person name="Majoros W.H."/>
            <person name="Farzad M."/>
            <person name="Carlton J.M."/>
            <person name="Smith R.K. Jr."/>
            <person name="Garg J."/>
            <person name="Pearlman R.E."/>
            <person name="Karrer K.M."/>
            <person name="Sun L."/>
            <person name="Manning G."/>
            <person name="Elde N.C."/>
            <person name="Turkewitz A.P."/>
            <person name="Asai D.J."/>
            <person name="Wilkes D.E."/>
            <person name="Wang Y."/>
            <person name="Cai H."/>
            <person name="Collins K."/>
            <person name="Stewart B.A."/>
            <person name="Lee S.R."/>
            <person name="Wilamowska K."/>
            <person name="Weinberg Z."/>
            <person name="Ruzzo W.L."/>
            <person name="Wloga D."/>
            <person name="Gaertig J."/>
            <person name="Frankel J."/>
            <person name="Tsao C.-C."/>
            <person name="Gorovsky M.A."/>
            <person name="Keeling P.J."/>
            <person name="Waller R.F."/>
            <person name="Patron N.J."/>
            <person name="Cherry J.M."/>
            <person name="Stover N.A."/>
            <person name="Krieger C.J."/>
            <person name="del Toro C."/>
            <person name="Ryder H.F."/>
            <person name="Williamson S.C."/>
            <person name="Barbeau R.A."/>
            <person name="Hamilton E.P."/>
            <person name="Orias E."/>
        </authorList>
    </citation>
    <scope>NUCLEOTIDE SEQUENCE [LARGE SCALE GENOMIC DNA]</scope>
    <source>
        <strain evidence="4">SB210</strain>
    </source>
</reference>
<evidence type="ECO:0000313" key="4">
    <source>
        <dbReference type="Proteomes" id="UP000009168"/>
    </source>
</evidence>
<dbReference type="HOGENOM" id="CLU_313223_0_0_1"/>
<dbReference type="InterPro" id="IPR018490">
    <property type="entry name" value="cNMP-bd_dom_sf"/>
</dbReference>
<proteinExistence type="predicted"/>
<dbReference type="GeneID" id="7833227"/>
<keyword evidence="4" id="KW-1185">Reference proteome</keyword>
<protein>
    <submittedName>
        <fullName evidence="3">Cyclic nucleotide-binding domain protein</fullName>
    </submittedName>
</protein>
<dbReference type="CDD" id="cd00038">
    <property type="entry name" value="CAP_ED"/>
    <property type="match status" value="1"/>
</dbReference>
<dbReference type="Proteomes" id="UP000009168">
    <property type="component" value="Unassembled WGS sequence"/>
</dbReference>